<dbReference type="AlphaFoldDB" id="A0A975AL20"/>
<dbReference type="EMBL" id="CP071504">
    <property type="protein sequence ID" value="QSX30316.1"/>
    <property type="molecule type" value="Genomic_DNA"/>
</dbReference>
<dbReference type="Gene3D" id="3.15.10.40">
    <property type="entry name" value="Uncharacterised protein PF07273, DUF1439"/>
    <property type="match status" value="1"/>
</dbReference>
<protein>
    <submittedName>
        <fullName evidence="1">DUF1439 domain-containing protein</fullName>
    </submittedName>
</protein>
<evidence type="ECO:0000313" key="2">
    <source>
        <dbReference type="Proteomes" id="UP000663281"/>
    </source>
</evidence>
<dbReference type="RefSeq" id="WP_207321654.1">
    <property type="nucleotide sequence ID" value="NZ_CP071501.1"/>
</dbReference>
<proteinExistence type="predicted"/>
<keyword evidence="2" id="KW-1185">Reference proteome</keyword>
<reference evidence="1 2" key="1">
    <citation type="submission" date="2021-03" db="EMBL/GenBank/DDBJ databases">
        <title>Novel species identification of genus Shewanella.</title>
        <authorList>
            <person name="Liu G."/>
            <person name="Zhang Q."/>
        </authorList>
    </citation>
    <scope>NUCLEOTIDE SEQUENCE [LARGE SCALE GENOMIC DNA]</scope>
    <source>
        <strain evidence="1 2">FJAT-53726</strain>
    </source>
</reference>
<name>A0A975AL20_9GAMM</name>
<dbReference type="PROSITE" id="PS51257">
    <property type="entry name" value="PROKAR_LIPOPROTEIN"/>
    <property type="match status" value="1"/>
</dbReference>
<accession>A0A975AL20</accession>
<dbReference type="InterPro" id="IPR010835">
    <property type="entry name" value="DUF1439"/>
</dbReference>
<dbReference type="Pfam" id="PF07273">
    <property type="entry name" value="DUF1439"/>
    <property type="match status" value="1"/>
</dbReference>
<dbReference type="KEGG" id="scyp:JYB88_01230"/>
<evidence type="ECO:0000313" key="1">
    <source>
        <dbReference type="EMBL" id="QSX30316.1"/>
    </source>
</evidence>
<organism evidence="1 2">
    <name type="scientific">Shewanella cyperi</name>
    <dbReference type="NCBI Taxonomy" id="2814292"/>
    <lineage>
        <taxon>Bacteria</taxon>
        <taxon>Pseudomonadati</taxon>
        <taxon>Pseudomonadota</taxon>
        <taxon>Gammaproteobacteria</taxon>
        <taxon>Alteromonadales</taxon>
        <taxon>Shewanellaceae</taxon>
        <taxon>Shewanella</taxon>
    </lineage>
</organism>
<dbReference type="Proteomes" id="UP000663281">
    <property type="component" value="Chromosome"/>
</dbReference>
<sequence>MNRLWLPLLLVGLLGGCVSQYSISENQIESFLDGRLGQDIHKDKILRSADIRVNQVEVRLGHKPDTMAVKATSVLELKALFVPLRASLTAEFEAKPWYDSERHAVYLRDLELLQVESSPKELGRALQSISPQLMLFLRTYLESEPVYVLDVKESQQALMAEMTRRIRVQPGKLVLEFK</sequence>
<gene>
    <name evidence="1" type="ORF">JYB88_01230</name>
</gene>